<protein>
    <recommendedName>
        <fullName evidence="6">AP2/ERF domain-containing protein</fullName>
    </recommendedName>
</protein>
<comment type="subcellular location">
    <subcellularLocation>
        <location evidence="1">Nucleus</location>
    </subcellularLocation>
</comment>
<dbReference type="OrthoDB" id="2105649at2759"/>
<dbReference type="InterPro" id="IPR016177">
    <property type="entry name" value="DNA-bd_dom_sf"/>
</dbReference>
<dbReference type="InterPro" id="IPR003615">
    <property type="entry name" value="HNH_nuc"/>
</dbReference>
<keyword evidence="8" id="KW-1185">Reference proteome</keyword>
<evidence type="ECO:0000256" key="3">
    <source>
        <dbReference type="ARBA" id="ARBA00023125"/>
    </source>
</evidence>
<dbReference type="Gene3D" id="2.70.9.10">
    <property type="entry name" value="Adenovirus Type 2 Hexon, domain 4"/>
    <property type="match status" value="1"/>
</dbReference>
<reference evidence="7 8" key="1">
    <citation type="submission" date="2009-08" db="EMBL/GenBank/DDBJ databases">
        <title>The Genome Sequence of Spizellomyces punctatus strain DAOM BR117.</title>
        <authorList>
            <consortium name="The Broad Institute Genome Sequencing Platform"/>
            <person name="Russ C."/>
            <person name="Cuomo C."/>
            <person name="Shea T."/>
            <person name="Young S.K."/>
            <person name="Zeng Q."/>
            <person name="Koehrsen M."/>
            <person name="Haas B."/>
            <person name="Borodovsky M."/>
            <person name="Guigo R."/>
            <person name="Alvarado L."/>
            <person name="Berlin A."/>
            <person name="Bochicchio J."/>
            <person name="Borenstein D."/>
            <person name="Chapman S."/>
            <person name="Chen Z."/>
            <person name="Engels R."/>
            <person name="Freedman E."/>
            <person name="Gellesch M."/>
            <person name="Goldberg J."/>
            <person name="Griggs A."/>
            <person name="Gujja S."/>
            <person name="Heiman D."/>
            <person name="Hepburn T."/>
            <person name="Howarth C."/>
            <person name="Jen D."/>
            <person name="Larson L."/>
            <person name="Lewis B."/>
            <person name="Mehta T."/>
            <person name="Park D."/>
            <person name="Pearson M."/>
            <person name="Roberts A."/>
            <person name="Saif S."/>
            <person name="Shenoy N."/>
            <person name="Sisk P."/>
            <person name="Stolte C."/>
            <person name="Sykes S."/>
            <person name="Thomson T."/>
            <person name="Walk T."/>
            <person name="White J."/>
            <person name="Yandava C."/>
            <person name="Burger G."/>
            <person name="Gray M.W."/>
            <person name="Holland P.W.H."/>
            <person name="King N."/>
            <person name="Lang F.B.F."/>
            <person name="Roger A.J."/>
            <person name="Ruiz-Trillo I."/>
            <person name="Lander E."/>
            <person name="Nusbaum C."/>
        </authorList>
    </citation>
    <scope>NUCLEOTIDE SEQUENCE [LARGE SCALE GENOMIC DNA]</scope>
    <source>
        <strain evidence="7 8">DAOM BR117</strain>
    </source>
</reference>
<evidence type="ECO:0000256" key="5">
    <source>
        <dbReference type="ARBA" id="ARBA00023242"/>
    </source>
</evidence>
<keyword evidence="3" id="KW-0238">DNA-binding</keyword>
<dbReference type="InterPro" id="IPR036955">
    <property type="entry name" value="AP2/ERF_dom_sf"/>
</dbReference>
<dbReference type="SUPFAM" id="SSF54171">
    <property type="entry name" value="DNA-binding domain"/>
    <property type="match status" value="2"/>
</dbReference>
<dbReference type="GO" id="GO:0003700">
    <property type="term" value="F:DNA-binding transcription factor activity"/>
    <property type="evidence" value="ECO:0007669"/>
    <property type="project" value="InterPro"/>
</dbReference>
<keyword evidence="4" id="KW-0804">Transcription</keyword>
<dbReference type="PANTHER" id="PTHR31677:SF196">
    <property type="entry name" value="ETHYLENE-RESPONSIVE TRANSCRIPTION FACTOR ERF109"/>
    <property type="match status" value="1"/>
</dbReference>
<dbReference type="Gene3D" id="3.30.730.10">
    <property type="entry name" value="AP2/ERF domain"/>
    <property type="match status" value="2"/>
</dbReference>
<dbReference type="SUPFAM" id="SSF54060">
    <property type="entry name" value="His-Me finger endonucleases"/>
    <property type="match status" value="1"/>
</dbReference>
<proteinExistence type="predicted"/>
<sequence>MDVSAYDNAGNLITPGTGVKNTYLGLESIIQSLTIKAGGETVVNIPNYPLYLVQTYHNLSAGSKKLLSQLSGHGNTNIFATSSTISINHHPFVGFFHPTNDQFFPVWALPNQALEIIITLADPSTIFTSAGVAEIRVSNIRTLISYVTPPPSSVINSTHAISDGKPIFYDYVRSTQTENACSGGNRNTFLLHMSGVRSLQGIEMSFVDDDVLNDQTKDKALMYSSQGLCEWRIQLGANLTIPSGMQGFSHSPSDNQTLLVSQLSNNNFDQLGEMDMSFADYDSKAFSFGWSFASKDEGSQAALSFTGTDSLLRVHMQHAVAPTQKVRMVMCYHENVTLSIGAVKAVAFQRREKVLRKMNPPEIVISTVDGFDVYPERGLIMNMKRGGLNKTGEFIGAKSQGYLHFALNGKNYPLHRYIYETYHGIKLKPDEIINHINLITDDNQIDNLEIVNHQQNSQWRNKNKNNSSRFKGVSWDPSRNKWKARIGYNTELWLGSFNTKEQAAVAYNRKARELNEKEGCKFLLNNVDETIEMPPILPVKETVGVSWDQSRNKWSARIGYNKKDIHLGRFKEKRDALLAYNAKARELNEKEGCSYKLNNVE</sequence>
<feature type="domain" description="AP2/ERF" evidence="6">
    <location>
        <begin position="469"/>
        <end position="527"/>
    </location>
</feature>
<keyword evidence="5" id="KW-0539">Nucleus</keyword>
<dbReference type="Pfam" id="PF13392">
    <property type="entry name" value="HNH_3"/>
    <property type="match status" value="1"/>
</dbReference>
<name>A0A0L0H8I0_SPIPD</name>
<dbReference type="GO" id="GO:0003677">
    <property type="term" value="F:DNA binding"/>
    <property type="evidence" value="ECO:0007669"/>
    <property type="project" value="UniProtKB-KW"/>
</dbReference>
<dbReference type="GO" id="GO:0005634">
    <property type="term" value="C:nucleus"/>
    <property type="evidence" value="ECO:0007669"/>
    <property type="project" value="UniProtKB-SubCell"/>
</dbReference>
<dbReference type="VEuPathDB" id="FungiDB:SPPG_07203"/>
<evidence type="ECO:0000259" key="6">
    <source>
        <dbReference type="PROSITE" id="PS51032"/>
    </source>
</evidence>
<dbReference type="PROSITE" id="PS51032">
    <property type="entry name" value="AP2_ERF"/>
    <property type="match status" value="1"/>
</dbReference>
<dbReference type="SMART" id="SM00380">
    <property type="entry name" value="AP2"/>
    <property type="match status" value="1"/>
</dbReference>
<evidence type="ECO:0000256" key="4">
    <source>
        <dbReference type="ARBA" id="ARBA00023163"/>
    </source>
</evidence>
<evidence type="ECO:0000256" key="2">
    <source>
        <dbReference type="ARBA" id="ARBA00023015"/>
    </source>
</evidence>
<dbReference type="InParanoid" id="A0A0L0H8I0"/>
<accession>A0A0L0H8I0</accession>
<dbReference type="AlphaFoldDB" id="A0A0L0H8I0"/>
<keyword evidence="2" id="KW-0805">Transcription regulation</keyword>
<organism evidence="7 8">
    <name type="scientific">Spizellomyces punctatus (strain DAOM BR117)</name>
    <dbReference type="NCBI Taxonomy" id="645134"/>
    <lineage>
        <taxon>Eukaryota</taxon>
        <taxon>Fungi</taxon>
        <taxon>Fungi incertae sedis</taxon>
        <taxon>Chytridiomycota</taxon>
        <taxon>Chytridiomycota incertae sedis</taxon>
        <taxon>Chytridiomycetes</taxon>
        <taxon>Spizellomycetales</taxon>
        <taxon>Spizellomycetaceae</taxon>
        <taxon>Spizellomyces</taxon>
    </lineage>
</organism>
<dbReference type="eggNOG" id="ENOG502TGMN">
    <property type="taxonomic scope" value="Eukaryota"/>
</dbReference>
<evidence type="ECO:0000313" key="8">
    <source>
        <dbReference type="Proteomes" id="UP000053201"/>
    </source>
</evidence>
<dbReference type="EMBL" id="KQ257464">
    <property type="protein sequence ID" value="KNC97276.1"/>
    <property type="molecule type" value="Genomic_DNA"/>
</dbReference>
<evidence type="ECO:0000256" key="1">
    <source>
        <dbReference type="ARBA" id="ARBA00004123"/>
    </source>
</evidence>
<dbReference type="PANTHER" id="PTHR31677">
    <property type="entry name" value="AP2 DOMAIN CLASS TRANSCRIPTION FACTOR"/>
    <property type="match status" value="1"/>
</dbReference>
<dbReference type="InterPro" id="IPR044925">
    <property type="entry name" value="His-Me_finger_sf"/>
</dbReference>
<dbReference type="RefSeq" id="XP_016605316.1">
    <property type="nucleotide sequence ID" value="XM_016755373.1"/>
</dbReference>
<dbReference type="Gene3D" id="3.90.75.20">
    <property type="match status" value="1"/>
</dbReference>
<dbReference type="Proteomes" id="UP000053201">
    <property type="component" value="Unassembled WGS sequence"/>
</dbReference>
<gene>
    <name evidence="7" type="ORF">SPPG_07203</name>
</gene>
<evidence type="ECO:0000313" key="7">
    <source>
        <dbReference type="EMBL" id="KNC97276.1"/>
    </source>
</evidence>
<dbReference type="InterPro" id="IPR001471">
    <property type="entry name" value="AP2/ERF_dom"/>
</dbReference>
<dbReference type="GeneID" id="27690438"/>